<keyword evidence="5" id="KW-0539">Nucleus</keyword>
<dbReference type="GO" id="GO:0003677">
    <property type="term" value="F:DNA binding"/>
    <property type="evidence" value="ECO:0007669"/>
    <property type="project" value="UniProtKB-KW"/>
</dbReference>
<evidence type="ECO:0000256" key="6">
    <source>
        <dbReference type="SAM" id="MobiDB-lite"/>
    </source>
</evidence>
<dbReference type="PANTHER" id="PTHR46655:SF1">
    <property type="entry name" value="HISTONE-LYSINE N-METHYLTRANSFERASE ATXR3"/>
    <property type="match status" value="1"/>
</dbReference>
<feature type="compositionally biased region" description="Basic residues" evidence="6">
    <location>
        <begin position="2690"/>
        <end position="2701"/>
    </location>
</feature>
<feature type="compositionally biased region" description="Basic and acidic residues" evidence="6">
    <location>
        <begin position="355"/>
        <end position="374"/>
    </location>
</feature>
<dbReference type="Proteomes" id="UP001314170">
    <property type="component" value="Unassembled WGS sequence"/>
</dbReference>
<dbReference type="CDD" id="cd10531">
    <property type="entry name" value="SET_SETD2-like"/>
    <property type="match status" value="1"/>
</dbReference>
<protein>
    <recommendedName>
        <fullName evidence="11">Histone-lysine N-methyltransferase ATXR3</fullName>
    </recommendedName>
</protein>
<dbReference type="InterPro" id="IPR036638">
    <property type="entry name" value="HLH_DNA-bd_sf"/>
</dbReference>
<feature type="compositionally biased region" description="Low complexity" evidence="6">
    <location>
        <begin position="445"/>
        <end position="455"/>
    </location>
</feature>
<feature type="domain" description="BHLH" evidence="8">
    <location>
        <begin position="2705"/>
        <end position="2755"/>
    </location>
</feature>
<dbReference type="GO" id="GO:0046983">
    <property type="term" value="F:protein dimerization activity"/>
    <property type="evidence" value="ECO:0007669"/>
    <property type="project" value="InterPro"/>
</dbReference>
<dbReference type="SMART" id="SM00317">
    <property type="entry name" value="SET"/>
    <property type="match status" value="1"/>
</dbReference>
<dbReference type="PROSITE" id="PS50280">
    <property type="entry name" value="SET"/>
    <property type="match status" value="1"/>
</dbReference>
<dbReference type="CDD" id="cd11393">
    <property type="entry name" value="bHLH_AtbHLH_like"/>
    <property type="match status" value="1"/>
</dbReference>
<evidence type="ECO:0000313" key="9">
    <source>
        <dbReference type="EMBL" id="CAK7355366.1"/>
    </source>
</evidence>
<evidence type="ECO:0000259" key="8">
    <source>
        <dbReference type="PROSITE" id="PS50888"/>
    </source>
</evidence>
<evidence type="ECO:0000256" key="4">
    <source>
        <dbReference type="ARBA" id="ARBA00023163"/>
    </source>
</evidence>
<evidence type="ECO:0000259" key="7">
    <source>
        <dbReference type="PROSITE" id="PS50280"/>
    </source>
</evidence>
<feature type="compositionally biased region" description="Basic and acidic residues" evidence="6">
    <location>
        <begin position="129"/>
        <end position="186"/>
    </location>
</feature>
<feature type="compositionally biased region" description="Basic and acidic residues" evidence="6">
    <location>
        <begin position="246"/>
        <end position="258"/>
    </location>
</feature>
<dbReference type="SUPFAM" id="SSF47459">
    <property type="entry name" value="HLH, helix-loop-helix DNA-binding domain"/>
    <property type="match status" value="1"/>
</dbReference>
<evidence type="ECO:0000256" key="5">
    <source>
        <dbReference type="ARBA" id="ARBA00023242"/>
    </source>
</evidence>
<dbReference type="InterPro" id="IPR036047">
    <property type="entry name" value="F-box-like_dom_sf"/>
</dbReference>
<dbReference type="SMART" id="SM00353">
    <property type="entry name" value="HLH"/>
    <property type="match status" value="1"/>
</dbReference>
<dbReference type="InterPro" id="IPR057851">
    <property type="entry name" value="ATXR3_GYF"/>
</dbReference>
<feature type="compositionally biased region" description="Low complexity" evidence="6">
    <location>
        <begin position="62"/>
        <end position="72"/>
    </location>
</feature>
<feature type="region of interest" description="Disordered" evidence="6">
    <location>
        <begin position="93"/>
        <end position="114"/>
    </location>
</feature>
<feature type="compositionally biased region" description="Basic and acidic residues" evidence="6">
    <location>
        <begin position="328"/>
        <end position="339"/>
    </location>
</feature>
<keyword evidence="4" id="KW-0804">Transcription</keyword>
<feature type="compositionally biased region" description="Basic and acidic residues" evidence="6">
    <location>
        <begin position="93"/>
        <end position="105"/>
    </location>
</feature>
<dbReference type="Pfam" id="PF25531">
    <property type="entry name" value="GYF_ATXR3"/>
    <property type="match status" value="2"/>
</dbReference>
<dbReference type="Gene3D" id="4.10.280.10">
    <property type="entry name" value="Helix-loop-helix DNA-binding domain"/>
    <property type="match status" value="1"/>
</dbReference>
<feature type="compositionally biased region" description="Low complexity" evidence="6">
    <location>
        <begin position="9"/>
        <end position="53"/>
    </location>
</feature>
<accession>A0AAV1SP40</accession>
<feature type="compositionally biased region" description="Basic and acidic residues" evidence="6">
    <location>
        <begin position="1085"/>
        <end position="1096"/>
    </location>
</feature>
<comment type="subcellular location">
    <subcellularLocation>
        <location evidence="1">Nucleus</location>
    </subcellularLocation>
</comment>
<sequence>MEERFPVQEKPTTATVTATAPTTTTTTTTTGKTVNNNSNSGSGNTENNNNNDVSGDKKDNGKSNSSNNGVTGKLKKVKRIVKVKKVVRKVVSGEKKGVGLDKEVKSAGGSGSKEVAVLEKKELGLKKEETSKEVAAEKKESVLKKEEKSKEVAAEKKESGLKKEVTAEKKESVLKQEVTAEKKESGLKSTSGSKTVENCDGLGSGDSKVLSCTNNIKEEVEEGELGTLKWPPKGEIENGEFVPTPEKPRRNEIERGEIGSEKWKKGDIEKGEIVSVNKWRKGEVVRDEIEKGEFIPDRWNCKDEYGYSKSRGRYDMSNERTPPSGKYSSEEIYRRKELSRSGGSLHSKSSIRWEGGQERIMRISSKIVDEEGSYKSEYSNGKNHGREYASGNRLKRHGTDSDSTERKHYGDYASSKSRRLSEDGSRYAYSDHYSRHSVERFNKNSSSLRVSSSDKYSSRHHEPTLSSKVVYDRHGHSDRSPHERSRYYDHRDRSPICHEKSPYGRERTPYGLERSPYGRERSPYGRERSPYWRDRSPYGHDRSPYGRERSPYGLEKSPYDRSRYYEHRKRSPAYLERSPQDRARHHDRSDRTPNYLERSPHDRAKPNNHREASRKGEQLRSGTLSMQEDKISQKDPDVRDTELSAKESQDKDSVHNLDGLDEKNASSETYIEEKSESPRMNAKDSPQVDGPPPEELQSMEEDMDICDTPPHVPVVADLSTGKWFYLDHFGMECGPSKLCELKSLVDEGILMSDHFIKHLDSDRWLTIENAVSPLVTVNFPSVVPDAITQLVSPPEAPGNLLADTGDIAQSFTQIVEGVPGNLLQPSVCCDHSAIASESLEDLRIDKRVGALLEGFSVFPGSELETIGEALRMTFEHVEWEGLIKAEGFTWHRAAAAAEQQDQNSDELLRHSDVKTKEAAEAWPGTLADKDDGFASSVDSADWFSGRWSCKGGDWKRNDESSQDRFTRRKLVLNDGFPLCHMPKSGCEDPRWHRKDDLYYPSQSRKLDLPPWAFSSSDERNDTGVVSKSTLNKPPVMRGVKGTVLPVVRINACVVQDHVVSEIRTKVRGKDRYHSRSARAHSATNDSKRSSVERESQSKVVNDQDSQGCWKSTASLNTPKGRLCTADDLQLNLGEWYYLDGSGHERGPSSFSELQNLADKGTIQKYSSVFRKFDRVWVPVASASETFGSTVRIQHSNTELSVGSSGTLLKSQTAANIESNQKSRSFHSLHPQFIGFTRGKLHELVMKSYKNREFASTINEALDPWIVAKRPQKEIDKHMFLKSEIDARVGKRARMQPDQNDGDYEMEEDMLNKDETTFEQLRGDTNFHREENMCSGFEVGSWGLLDGHMLARIFHFLRSDMKSLVFASLTCKHWRAAVGFYKGISIQVDLSSVGPNCTDLMVRSIMNGYNKEKINAMVLAGCTSVTSGVLEEILRLFPCLSSIDIRGCNQLMELALQFPNVSWLKSRTRISEESNSKLRSLKQFSERDDFGELKEYFDSVNKRDSANQLFRRSLYKRSKVFDARKSSSILSRDARMRRWAVKKSESSYRRMEGFLAAGLKDIMKENTFDFFVPKVAEIDDRMKNGYYVGHGLRSVKEDISRMCRDAIKVKNRGAGDMNHIITLFLQLASRLEESSKFSYERDELMKSWKDDLSAALDSAPMKHKKKATGKKYMNRSNDTILANGSFDYREYASDQEIKKRISKLNRKSMDSGSETSADRSSEDGRSSSDSTASDTESDLDFRSEGRTGESRGDGYFMTDEDEREWGARMTKASLVPPVTRKYEVIDQYVIVADEEDVQRKMSVSLPDDYAEKLDAQKNGTEELDMELPEVKDYKPRKQLGDEVIEQEVYGIDPYTHNLLLDSMPEEVDWPQLQKHMFIEDVLLCTLNKHVRHYTGTGNTPMTYPLQPVVEEIEQAAMEDCDVRTMKICRGILRAIDSRPDDKYVAYRKGLGVVCNKDGGFGDDDFVVEFLGEVYPAWKWFEKQDGIRLLQKDSKEPAPEFYNIYLERPKGDADGYDLVVVDAMHKANYASRICHSCKPNCEAKVTAVDGQYQIGIYTVREIQHGEEITFDYNSVTESKEEYEASVCLCGSQVCRGSYLNLTGEGAFQKVLKDWHGLLDRHYLMLGACELNSVSEEDYLDLGRAGLGSCLLGGLPDWVVAYSARLVRFINLERTKLPEEILRHNLEEKRKYFADICLEVERSDAEVQAEGVYNQRLQNLAVTLDKVRYVMRCIFGDPKQAPPPLEKLTPEEIVSFLWKGEGSLVEELLQCMAPYMDADMLNDLKSKICVHDPSDSDDIQKALQKSLLWLRDEVRSLPCTYKCRHDAAADLIHVYAYTKSFFRIREYEAFTSPPVLISPLDLGPKCADRLGGLPHKYQKTYGGNYCMGQLIFWHIQTNTEPDSTLAKASKGCLSLPEIGSFYAKVQKPSQQRIYGPKTVKMMLERMIMLNSGEVPAESVAQGPNMVIQEFSKSFWQPNARCCIEEFPTRQRNVTLAEAQTYSISSDVGSMNFSPDLVGSQLPAPFSVGVVALVFEMEAEDLDSSFVLNGDPSISLFPLISGQNKADRTTTFNSSAFSDRTPATSTLTFNSVFSDGDMLTPSLLSYCNNNPLTMPAPPQASNFTNIFSEDGNYYYTLPASEQLGFGHSVVVPLNSVHLSSQLNPMISSPLPRLRRLSRTLESIIGNFKVVSKKPKRSAQTKKPKRSAFDSGTGSSSASLLTRQRINERVKCLRKLMPWITTKMDTATVLDEAFKYIMILQEQLRASVQSRPATSLDHHNHYCPCSNDHYNFVRGANVGGGGYGEAALSREQIMEMVLKANVGQNFVGCPS</sequence>
<dbReference type="Pfam" id="PF19633">
    <property type="entry name" value="SDG2_C"/>
    <property type="match status" value="1"/>
</dbReference>
<feature type="region of interest" description="Disordered" evidence="6">
    <location>
        <begin position="302"/>
        <end position="696"/>
    </location>
</feature>
<feature type="region of interest" description="Disordered" evidence="6">
    <location>
        <begin position="1"/>
        <end position="76"/>
    </location>
</feature>
<dbReference type="InterPro" id="IPR011598">
    <property type="entry name" value="bHLH_dom"/>
</dbReference>
<reference evidence="9 10" key="1">
    <citation type="submission" date="2024-01" db="EMBL/GenBank/DDBJ databases">
        <authorList>
            <person name="Waweru B."/>
        </authorList>
    </citation>
    <scope>NUCLEOTIDE SEQUENCE [LARGE SCALE GENOMIC DNA]</scope>
</reference>
<dbReference type="Gene3D" id="2.170.270.10">
    <property type="entry name" value="SET domain"/>
    <property type="match status" value="1"/>
</dbReference>
<feature type="compositionally biased region" description="Basic and acidic residues" evidence="6">
    <location>
        <begin position="627"/>
        <end position="677"/>
    </location>
</feature>
<feature type="compositionally biased region" description="Basic and acidic residues" evidence="6">
    <location>
        <begin position="1738"/>
        <end position="1751"/>
    </location>
</feature>
<feature type="region of interest" description="Disordered" evidence="6">
    <location>
        <begin position="1066"/>
        <end position="1103"/>
    </location>
</feature>
<feature type="compositionally biased region" description="Basic and acidic residues" evidence="6">
    <location>
        <begin position="470"/>
        <end position="508"/>
    </location>
</feature>
<dbReference type="InterPro" id="IPR001214">
    <property type="entry name" value="SET_dom"/>
</dbReference>
<feature type="region of interest" description="Disordered" evidence="6">
    <location>
        <begin position="129"/>
        <end position="210"/>
    </location>
</feature>
<feature type="compositionally biased region" description="Basic and acidic residues" evidence="6">
    <location>
        <begin position="432"/>
        <end position="442"/>
    </location>
</feature>
<feature type="region of interest" description="Disordered" evidence="6">
    <location>
        <begin position="2690"/>
        <end position="2712"/>
    </location>
</feature>
<feature type="compositionally biased region" description="Basic and acidic residues" evidence="6">
    <location>
        <begin position="578"/>
        <end position="591"/>
    </location>
</feature>
<evidence type="ECO:0000256" key="3">
    <source>
        <dbReference type="ARBA" id="ARBA00023125"/>
    </source>
</evidence>
<feature type="domain" description="SET" evidence="7">
    <location>
        <begin position="1928"/>
        <end position="2071"/>
    </location>
</feature>
<dbReference type="SUPFAM" id="SSF82199">
    <property type="entry name" value="SET domain"/>
    <property type="match status" value="1"/>
</dbReference>
<gene>
    <name evidence="9" type="ORF">DCAF_LOCUS25629</name>
</gene>
<feature type="compositionally biased region" description="Basic and acidic residues" evidence="6">
    <location>
        <begin position="516"/>
        <end position="550"/>
    </location>
</feature>
<feature type="compositionally biased region" description="Basic and acidic residues" evidence="6">
    <location>
        <begin position="302"/>
        <end position="318"/>
    </location>
</feature>
<evidence type="ECO:0000256" key="1">
    <source>
        <dbReference type="ARBA" id="ARBA00004123"/>
    </source>
</evidence>
<dbReference type="GO" id="GO:0005634">
    <property type="term" value="C:nucleus"/>
    <property type="evidence" value="ECO:0007669"/>
    <property type="project" value="UniProtKB-SubCell"/>
</dbReference>
<comment type="caution">
    <text evidence="9">The sequence shown here is derived from an EMBL/GenBank/DDBJ whole genome shotgun (WGS) entry which is preliminary data.</text>
</comment>
<dbReference type="Pfam" id="PF00856">
    <property type="entry name" value="SET"/>
    <property type="match status" value="1"/>
</dbReference>
<dbReference type="InterPro" id="IPR046341">
    <property type="entry name" value="SET_dom_sf"/>
</dbReference>
<feature type="region of interest" description="Disordered" evidence="6">
    <location>
        <begin position="223"/>
        <end position="258"/>
    </location>
</feature>
<dbReference type="InterPro" id="IPR045606">
    <property type="entry name" value="ATXR3_C"/>
</dbReference>
<feature type="compositionally biased region" description="Basic and acidic residues" evidence="6">
    <location>
        <begin position="598"/>
        <end position="618"/>
    </location>
</feature>
<organism evidence="9 10">
    <name type="scientific">Dovyalis caffra</name>
    <dbReference type="NCBI Taxonomy" id="77055"/>
    <lineage>
        <taxon>Eukaryota</taxon>
        <taxon>Viridiplantae</taxon>
        <taxon>Streptophyta</taxon>
        <taxon>Embryophyta</taxon>
        <taxon>Tracheophyta</taxon>
        <taxon>Spermatophyta</taxon>
        <taxon>Magnoliopsida</taxon>
        <taxon>eudicotyledons</taxon>
        <taxon>Gunneridae</taxon>
        <taxon>Pentapetalae</taxon>
        <taxon>rosids</taxon>
        <taxon>fabids</taxon>
        <taxon>Malpighiales</taxon>
        <taxon>Salicaceae</taxon>
        <taxon>Flacourtieae</taxon>
        <taxon>Dovyalis</taxon>
    </lineage>
</organism>
<evidence type="ECO:0000256" key="2">
    <source>
        <dbReference type="ARBA" id="ARBA00023015"/>
    </source>
</evidence>
<keyword evidence="3" id="KW-0238">DNA-binding</keyword>
<evidence type="ECO:0008006" key="11">
    <source>
        <dbReference type="Google" id="ProtNLM"/>
    </source>
</evidence>
<dbReference type="PANTHER" id="PTHR46655">
    <property type="entry name" value="HISTONE-LYSINE N-METHYLTRANSFERASE ATXR3"/>
    <property type="match status" value="1"/>
</dbReference>
<feature type="compositionally biased region" description="Basic and acidic residues" evidence="6">
    <location>
        <begin position="1715"/>
        <end position="1725"/>
    </location>
</feature>
<dbReference type="SUPFAM" id="SSF81383">
    <property type="entry name" value="F-box domain"/>
    <property type="match status" value="1"/>
</dbReference>
<feature type="compositionally biased region" description="Low complexity" evidence="6">
    <location>
        <begin position="340"/>
        <end position="350"/>
    </location>
</feature>
<dbReference type="EMBL" id="CAWUPB010001195">
    <property type="protein sequence ID" value="CAK7355366.1"/>
    <property type="molecule type" value="Genomic_DNA"/>
</dbReference>
<name>A0AAV1SP40_9ROSI</name>
<dbReference type="InterPro" id="IPR045239">
    <property type="entry name" value="bHLH95_bHLH"/>
</dbReference>
<feature type="compositionally biased region" description="Basic and acidic residues" evidence="6">
    <location>
        <begin position="397"/>
        <end position="410"/>
    </location>
</feature>
<dbReference type="PROSITE" id="PS50888">
    <property type="entry name" value="BHLH"/>
    <property type="match status" value="1"/>
</dbReference>
<proteinExistence type="predicted"/>
<feature type="region of interest" description="Disordered" evidence="6">
    <location>
        <begin position="1701"/>
        <end position="1757"/>
    </location>
</feature>
<evidence type="ECO:0000313" key="10">
    <source>
        <dbReference type="Proteomes" id="UP001314170"/>
    </source>
</evidence>
<keyword evidence="2" id="KW-0805">Transcription regulation</keyword>
<feature type="compositionally biased region" description="Polar residues" evidence="6">
    <location>
        <begin position="187"/>
        <end position="196"/>
    </location>
</feature>
<keyword evidence="10" id="KW-1185">Reference proteome</keyword>